<evidence type="ECO:0000259" key="4">
    <source>
        <dbReference type="PROSITE" id="PS50893"/>
    </source>
</evidence>
<dbReference type="EMBL" id="AHYT01000001">
    <property type="protein sequence ID" value="EOT30672.1"/>
    <property type="molecule type" value="Genomic_DNA"/>
</dbReference>
<evidence type="ECO:0000313" key="6">
    <source>
        <dbReference type="Proteomes" id="UP000014136"/>
    </source>
</evidence>
<dbReference type="OrthoDB" id="9804199at2"/>
<dbReference type="SUPFAM" id="SSF52540">
    <property type="entry name" value="P-loop containing nucleoside triphosphate hydrolases"/>
    <property type="match status" value="1"/>
</dbReference>
<dbReference type="Gene3D" id="3.40.50.300">
    <property type="entry name" value="P-loop containing nucleotide triphosphate hydrolases"/>
    <property type="match status" value="1"/>
</dbReference>
<keyword evidence="1" id="KW-0813">Transport</keyword>
<feature type="domain" description="ABC transporter" evidence="4">
    <location>
        <begin position="2"/>
        <end position="210"/>
    </location>
</feature>
<name>S0NUK9_9ENTE</name>
<dbReference type="RefSeq" id="WP_016174187.1">
    <property type="nucleotide sequence ID" value="NZ_KE136389.1"/>
</dbReference>
<dbReference type="PROSITE" id="PS00211">
    <property type="entry name" value="ABC_TRANSPORTER_1"/>
    <property type="match status" value="1"/>
</dbReference>
<evidence type="ECO:0000313" key="5">
    <source>
        <dbReference type="EMBL" id="EOT30672.1"/>
    </source>
</evidence>
<dbReference type="eggNOG" id="COG1126">
    <property type="taxonomic scope" value="Bacteria"/>
</dbReference>
<gene>
    <name evidence="5" type="ORF">OMQ_00376</name>
</gene>
<dbReference type="GO" id="GO:0016887">
    <property type="term" value="F:ATP hydrolysis activity"/>
    <property type="evidence" value="ECO:0007669"/>
    <property type="project" value="InterPro"/>
</dbReference>
<evidence type="ECO:0000256" key="2">
    <source>
        <dbReference type="ARBA" id="ARBA00022741"/>
    </source>
</evidence>
<dbReference type="InterPro" id="IPR050093">
    <property type="entry name" value="ABC_SmlMolc_Importer"/>
</dbReference>
<accession>S0NUK9</accession>
<dbReference type="InterPro" id="IPR003593">
    <property type="entry name" value="AAA+_ATPase"/>
</dbReference>
<dbReference type="InterPro" id="IPR003439">
    <property type="entry name" value="ABC_transporter-like_ATP-bd"/>
</dbReference>
<protein>
    <submittedName>
        <fullName evidence="5">Amino acid ABC transporter ATP-binding protein</fullName>
    </submittedName>
</protein>
<dbReference type="Pfam" id="PF00005">
    <property type="entry name" value="ABC_tran"/>
    <property type="match status" value="1"/>
</dbReference>
<dbReference type="HOGENOM" id="CLU_000604_1_22_9"/>
<organism evidence="5 6">
    <name type="scientific">Enterococcus saccharolyticus subsp. saccharolyticus ATCC 43076</name>
    <dbReference type="NCBI Taxonomy" id="1139996"/>
    <lineage>
        <taxon>Bacteria</taxon>
        <taxon>Bacillati</taxon>
        <taxon>Bacillota</taxon>
        <taxon>Bacilli</taxon>
        <taxon>Lactobacillales</taxon>
        <taxon>Enterococcaceae</taxon>
        <taxon>Enterococcus</taxon>
    </lineage>
</organism>
<comment type="caution">
    <text evidence="5">The sequence shown here is derived from an EMBL/GenBank/DDBJ whole genome shotgun (WGS) entry which is preliminary data.</text>
</comment>
<proteinExistence type="predicted"/>
<evidence type="ECO:0000256" key="1">
    <source>
        <dbReference type="ARBA" id="ARBA00022448"/>
    </source>
</evidence>
<dbReference type="Proteomes" id="UP000014136">
    <property type="component" value="Unassembled WGS sequence"/>
</dbReference>
<keyword evidence="2" id="KW-0547">Nucleotide-binding</keyword>
<dbReference type="PANTHER" id="PTHR42781">
    <property type="entry name" value="SPERMIDINE/PUTRESCINE IMPORT ATP-BINDING PROTEIN POTA"/>
    <property type="match status" value="1"/>
</dbReference>
<dbReference type="PANTHER" id="PTHR42781:SF9">
    <property type="entry name" value="AMINO ACID ABC TRANSPORTER, ATP-BINDING PROTEIN-RELATED"/>
    <property type="match status" value="1"/>
</dbReference>
<dbReference type="PROSITE" id="PS50893">
    <property type="entry name" value="ABC_TRANSPORTER_2"/>
    <property type="match status" value="1"/>
</dbReference>
<keyword evidence="3 5" id="KW-0067">ATP-binding</keyword>
<sequence length="211" mass="23153">MLELKNIKKSFGSRTIIDGLDLAIPEGSILAIVGPSGGGKTTLLRTLAGLESIDSGDFLLDGQKFNPMNLKEQEQVVGVVFQDFQLFPHLSVFENVTLAPKLVLKEDKEVYTKKAQQLAEQLGLAVLLNQYPYQLSGGQKQRVAIARAMAMNPRVLAYDEPTSALDPALRQQVENLILDLKKQGVTQIVVTHDLDFAKNIADNLLEVSPVK</sequence>
<reference evidence="5 6" key="1">
    <citation type="submission" date="2013-03" db="EMBL/GenBank/DDBJ databases">
        <title>The Genome Sequence of Enterococcus saccharolyticus ATCC_43076 (Illumina only assembly).</title>
        <authorList>
            <consortium name="The Broad Institute Genomics Platform"/>
            <consortium name="The Broad Institute Genome Sequencing Center for Infectious Disease"/>
            <person name="Earl A."/>
            <person name="Russ C."/>
            <person name="Gilmore M."/>
            <person name="Surin D."/>
            <person name="Walker B."/>
            <person name="Young S."/>
            <person name="Zeng Q."/>
            <person name="Gargeya S."/>
            <person name="Fitzgerald M."/>
            <person name="Haas B."/>
            <person name="Abouelleil A."/>
            <person name="Allen A.W."/>
            <person name="Alvarado L."/>
            <person name="Arachchi H.M."/>
            <person name="Berlin A.M."/>
            <person name="Chapman S.B."/>
            <person name="Gainer-Dewar J."/>
            <person name="Goldberg J."/>
            <person name="Griggs A."/>
            <person name="Gujja S."/>
            <person name="Hansen M."/>
            <person name="Howarth C."/>
            <person name="Imamovic A."/>
            <person name="Ireland A."/>
            <person name="Larimer J."/>
            <person name="McCowan C."/>
            <person name="Murphy C."/>
            <person name="Pearson M."/>
            <person name="Poon T.W."/>
            <person name="Priest M."/>
            <person name="Roberts A."/>
            <person name="Saif S."/>
            <person name="Shea T."/>
            <person name="Sisk P."/>
            <person name="Sykes S."/>
            <person name="Wortman J."/>
            <person name="Nusbaum C."/>
            <person name="Birren B."/>
        </authorList>
    </citation>
    <scope>NUCLEOTIDE SEQUENCE [LARGE SCALE GENOMIC DNA]</scope>
    <source>
        <strain evidence="5 6">ATCC 43076</strain>
    </source>
</reference>
<dbReference type="AlphaFoldDB" id="S0NUK9"/>
<dbReference type="InterPro" id="IPR017871">
    <property type="entry name" value="ABC_transporter-like_CS"/>
</dbReference>
<evidence type="ECO:0000256" key="3">
    <source>
        <dbReference type="ARBA" id="ARBA00022840"/>
    </source>
</evidence>
<keyword evidence="6" id="KW-1185">Reference proteome</keyword>
<dbReference type="InterPro" id="IPR027417">
    <property type="entry name" value="P-loop_NTPase"/>
</dbReference>
<dbReference type="SMART" id="SM00382">
    <property type="entry name" value="AAA"/>
    <property type="match status" value="1"/>
</dbReference>
<dbReference type="GO" id="GO:0005524">
    <property type="term" value="F:ATP binding"/>
    <property type="evidence" value="ECO:0007669"/>
    <property type="project" value="UniProtKB-KW"/>
</dbReference>
<dbReference type="STRING" id="41997.RV16_GL002442"/>
<dbReference type="PATRIC" id="fig|1139996.3.peg.370"/>